<accession>A0A0C5VUF4</accession>
<keyword evidence="1" id="KW-0175">Coiled coil</keyword>
<feature type="coiled-coil region" evidence="1">
    <location>
        <begin position="212"/>
        <end position="246"/>
    </location>
</feature>
<evidence type="ECO:0000313" key="3">
    <source>
        <dbReference type="EMBL" id="AJQ97771.1"/>
    </source>
</evidence>
<dbReference type="SMART" id="SM00740">
    <property type="entry name" value="PASTA"/>
    <property type="match status" value="1"/>
</dbReference>
<evidence type="ECO:0000259" key="2">
    <source>
        <dbReference type="PROSITE" id="PS51178"/>
    </source>
</evidence>
<dbReference type="STRING" id="1445510.YC6258_05743"/>
<dbReference type="Proteomes" id="UP000032266">
    <property type="component" value="Chromosome"/>
</dbReference>
<dbReference type="Pfam" id="PF03793">
    <property type="entry name" value="PASTA"/>
    <property type="match status" value="1"/>
</dbReference>
<dbReference type="HOGENOM" id="CLU_679279_0_0_6"/>
<evidence type="ECO:0000256" key="1">
    <source>
        <dbReference type="SAM" id="Coils"/>
    </source>
</evidence>
<dbReference type="KEGG" id="gsn:YC6258_05743"/>
<dbReference type="OrthoDB" id="9762169at2"/>
<dbReference type="CDD" id="cd06577">
    <property type="entry name" value="PASTA_pknB"/>
    <property type="match status" value="1"/>
</dbReference>
<organism evidence="3 4">
    <name type="scientific">Gynuella sunshinyii YC6258</name>
    <dbReference type="NCBI Taxonomy" id="1445510"/>
    <lineage>
        <taxon>Bacteria</taxon>
        <taxon>Pseudomonadati</taxon>
        <taxon>Pseudomonadota</taxon>
        <taxon>Gammaproteobacteria</taxon>
        <taxon>Oceanospirillales</taxon>
        <taxon>Saccharospirillaceae</taxon>
        <taxon>Gynuella</taxon>
    </lineage>
</organism>
<proteinExistence type="predicted"/>
<name>A0A0C5VUF4_9GAMM</name>
<feature type="domain" description="PASTA" evidence="2">
    <location>
        <begin position="335"/>
        <end position="404"/>
    </location>
</feature>
<dbReference type="EMBL" id="CP007142">
    <property type="protein sequence ID" value="AJQ97771.1"/>
    <property type="molecule type" value="Genomic_DNA"/>
</dbReference>
<sequence>MKAIQVYARFMNSQDQPVNSLAVSVETFDLQKNAWTELAKSASRSNGVINFRIAFTRNESPVLRLSEAEGEAKVLASACYIYYDNRNQLLSYDFGDIELLEDTAYPLTPTQSRFSNQSITLSGQANRPEVSAAVLMRNLSAINRSGILTTNVGTVAGTVKPTATTAEKAAASLALDVSSIPITVDTYNAELIKFRSIEANLQNTISLKDQDLAAQKTLLENSQKQITQLQKEVTRAQTAEVKLQQQNAIFTDEEKRLAPIDQIASNIGAQIDSANKKLQQETRPYQIQNISLQLKGSISANGQSIALARLTDGEAQLSNAQVMTLDLVKTAQPATTTEVLLPDVSGLTESSVRRLLKSIGLKTESMTKSVGPNSQITLGQAISQSPKAGSKIALNQTVIVVFAIA</sequence>
<keyword evidence="4" id="KW-1185">Reference proteome</keyword>
<reference evidence="3 4" key="1">
    <citation type="submission" date="2014-01" db="EMBL/GenBank/DDBJ databases">
        <title>Full genme sequencing of cellulolytic bacterium Gynuella sunshinyii YC6258T gen. nov., sp. nov.</title>
        <authorList>
            <person name="Khan H."/>
            <person name="Chung E.J."/>
            <person name="Chung Y.R."/>
        </authorList>
    </citation>
    <scope>NUCLEOTIDE SEQUENCE [LARGE SCALE GENOMIC DNA]</scope>
    <source>
        <strain evidence="3 4">YC6258</strain>
    </source>
</reference>
<dbReference type="PROSITE" id="PS51178">
    <property type="entry name" value="PASTA"/>
    <property type="match status" value="1"/>
</dbReference>
<dbReference type="InterPro" id="IPR005543">
    <property type="entry name" value="PASTA_dom"/>
</dbReference>
<evidence type="ECO:0000313" key="4">
    <source>
        <dbReference type="Proteomes" id="UP000032266"/>
    </source>
</evidence>
<protein>
    <recommendedName>
        <fullName evidence="2">PASTA domain-containing protein</fullName>
    </recommendedName>
</protein>
<dbReference type="AlphaFoldDB" id="A0A0C5VUF4"/>
<dbReference type="RefSeq" id="WP_044619426.1">
    <property type="nucleotide sequence ID" value="NZ_CP007142.1"/>
</dbReference>
<dbReference type="Gene3D" id="3.30.10.20">
    <property type="match status" value="1"/>
</dbReference>
<gene>
    <name evidence="3" type="ORF">YC6258_05743</name>
</gene>